<accession>A0A8T0HVL3</accession>
<reference evidence="2" key="1">
    <citation type="submission" date="2020-06" db="EMBL/GenBank/DDBJ databases">
        <title>WGS assembly of Ceratodon purpureus strain R40.</title>
        <authorList>
            <person name="Carey S.B."/>
            <person name="Jenkins J."/>
            <person name="Shu S."/>
            <person name="Lovell J.T."/>
            <person name="Sreedasyam A."/>
            <person name="Maumus F."/>
            <person name="Tiley G.P."/>
            <person name="Fernandez-Pozo N."/>
            <person name="Barry K."/>
            <person name="Chen C."/>
            <person name="Wang M."/>
            <person name="Lipzen A."/>
            <person name="Daum C."/>
            <person name="Saski C.A."/>
            <person name="Payton A.C."/>
            <person name="Mcbreen J.C."/>
            <person name="Conrad R.E."/>
            <person name="Kollar L.M."/>
            <person name="Olsson S."/>
            <person name="Huttunen S."/>
            <person name="Landis J.B."/>
            <person name="Wickett N.J."/>
            <person name="Johnson M.G."/>
            <person name="Rensing S.A."/>
            <person name="Grimwood J."/>
            <person name="Schmutz J."/>
            <person name="Mcdaniel S.F."/>
        </authorList>
    </citation>
    <scope>NUCLEOTIDE SEQUENCE</scope>
    <source>
        <strain evidence="2">R40</strain>
    </source>
</reference>
<name>A0A8T0HVL3_CERPU</name>
<gene>
    <name evidence="2" type="ORF">KC19_VG299300</name>
</gene>
<dbReference type="AlphaFoldDB" id="A0A8T0HVL3"/>
<sequence length="65" mass="6855">MSLHLGIKSLSFASSASSSSNSNTPSIGSRGLEERPLGNTSSQSRLLRIWSSTHSNGESMSDSLE</sequence>
<feature type="compositionally biased region" description="Polar residues" evidence="1">
    <location>
        <begin position="38"/>
        <end position="65"/>
    </location>
</feature>
<feature type="compositionally biased region" description="Low complexity" evidence="1">
    <location>
        <begin position="13"/>
        <end position="29"/>
    </location>
</feature>
<dbReference type="Proteomes" id="UP000822688">
    <property type="component" value="Chromosome V"/>
</dbReference>
<dbReference type="EMBL" id="CM026426">
    <property type="protein sequence ID" value="KAG0574876.1"/>
    <property type="molecule type" value="Genomic_DNA"/>
</dbReference>
<evidence type="ECO:0000313" key="2">
    <source>
        <dbReference type="EMBL" id="KAG0574876.1"/>
    </source>
</evidence>
<feature type="region of interest" description="Disordered" evidence="1">
    <location>
        <begin position="13"/>
        <end position="65"/>
    </location>
</feature>
<proteinExistence type="predicted"/>
<comment type="caution">
    <text evidence="2">The sequence shown here is derived from an EMBL/GenBank/DDBJ whole genome shotgun (WGS) entry which is preliminary data.</text>
</comment>
<evidence type="ECO:0000313" key="3">
    <source>
        <dbReference type="Proteomes" id="UP000822688"/>
    </source>
</evidence>
<keyword evidence="3" id="KW-1185">Reference proteome</keyword>
<organism evidence="2 3">
    <name type="scientific">Ceratodon purpureus</name>
    <name type="common">Fire moss</name>
    <name type="synonym">Dicranum purpureum</name>
    <dbReference type="NCBI Taxonomy" id="3225"/>
    <lineage>
        <taxon>Eukaryota</taxon>
        <taxon>Viridiplantae</taxon>
        <taxon>Streptophyta</taxon>
        <taxon>Embryophyta</taxon>
        <taxon>Bryophyta</taxon>
        <taxon>Bryophytina</taxon>
        <taxon>Bryopsida</taxon>
        <taxon>Dicranidae</taxon>
        <taxon>Pseudoditrichales</taxon>
        <taxon>Ditrichaceae</taxon>
        <taxon>Ceratodon</taxon>
    </lineage>
</organism>
<protein>
    <submittedName>
        <fullName evidence="2">Uncharacterized protein</fullName>
    </submittedName>
</protein>
<evidence type="ECO:0000256" key="1">
    <source>
        <dbReference type="SAM" id="MobiDB-lite"/>
    </source>
</evidence>